<evidence type="ECO:0000313" key="1">
    <source>
        <dbReference type="EMBL" id="CAH6723035.1"/>
    </source>
</evidence>
<gene>
    <name evidence="1" type="ORF">CLIB1444_12S02784</name>
</gene>
<proteinExistence type="predicted"/>
<reference evidence="1" key="1">
    <citation type="submission" date="2022-06" db="EMBL/GenBank/DDBJ databases">
        <authorList>
            <person name="Legras J.-L."/>
            <person name="Devillers H."/>
            <person name="Grondin C."/>
        </authorList>
    </citation>
    <scope>NUCLEOTIDE SEQUENCE</scope>
    <source>
        <strain evidence="1">CLIB 1444</strain>
    </source>
</reference>
<evidence type="ECO:0000313" key="2">
    <source>
        <dbReference type="Proteomes" id="UP001152531"/>
    </source>
</evidence>
<keyword evidence="2" id="KW-1185">Reference proteome</keyword>
<comment type="caution">
    <text evidence="1">The sequence shown here is derived from an EMBL/GenBank/DDBJ whole genome shotgun (WGS) entry which is preliminary data.</text>
</comment>
<organism evidence="1 2">
    <name type="scientific">[Candida] jaroonii</name>
    <dbReference type="NCBI Taxonomy" id="467808"/>
    <lineage>
        <taxon>Eukaryota</taxon>
        <taxon>Fungi</taxon>
        <taxon>Dikarya</taxon>
        <taxon>Ascomycota</taxon>
        <taxon>Saccharomycotina</taxon>
        <taxon>Pichiomycetes</taxon>
        <taxon>Debaryomycetaceae</taxon>
        <taxon>Yamadazyma</taxon>
    </lineage>
</organism>
<accession>A0ACA9YD82</accession>
<name>A0ACA9YD82_9ASCO</name>
<protein>
    <submittedName>
        <fullName evidence="1">Uncharacterized protein</fullName>
    </submittedName>
</protein>
<dbReference type="Proteomes" id="UP001152531">
    <property type="component" value="Unassembled WGS sequence"/>
</dbReference>
<sequence>MSWNQPLPIELFTSINKVTDVPKECPTDSPTSLNIRCGPILKLFNCDKDYIASMLIVLEDYDEVPEVTFKVGPLKIESDDQCKTGGFKGKRFYQEDNFHFFRFDINLPVVEFEQKCQYFLNGETTDYWMFYIPSLNQSMNVMSFSCNGFSLGCDTGEYPSSLWHDVLKNHSKKHYHVMLGGGDQIYCDSVKLASSALQSWLEMANNKDKFNAPATEEVTSEFSKYYLNHYMAWFGKGYWEGSKSSCLESLFPIASTTIPAVNIYDDHDIIDGYGSYPDSTMGSPVFKALGKIAYKYYMIYQHHQLPGETITYEKGWIKGKDDKNFMSSTPLSVYAKLGNQIGLIGFDCRTERSLEQIIKPQSYKAIFDRMALELKNSPDIKHFLVMLGVPILYPRLVWLELVLNSPLLIPIRKLAEKGIINKGLVNEFDGGVEVLDDLNDHWCSKHHKAERNKLLKDLIDFGAANSVRITILSGDVHLCCIGRLKSRYYHHPNFHRIGHKGAIEHNEKVLKSPEYDPRLIFNVISSAIINAPPPDPMANLLNKRSKGHHFSKDCDEDMVPLFNVNPDGSTRDNHQFLNKRNWCDLIIAPQSEHASKIGQEHSVLPSSTKKEFVHGTDNHFIKYPLLPESLVTTIHVEDDPKDFETNTMGYQLLIPPLQGKFALDDAPVKHVDGSD</sequence>
<dbReference type="EMBL" id="CALSDN010000012">
    <property type="protein sequence ID" value="CAH6723035.1"/>
    <property type="molecule type" value="Genomic_DNA"/>
</dbReference>